<accession>A0A4Q4MQD7</accession>
<feature type="compositionally biased region" description="Low complexity" evidence="1">
    <location>
        <begin position="203"/>
        <end position="214"/>
    </location>
</feature>
<dbReference type="Proteomes" id="UP000292402">
    <property type="component" value="Unassembled WGS sequence"/>
</dbReference>
<feature type="region of interest" description="Disordered" evidence="1">
    <location>
        <begin position="1"/>
        <end position="21"/>
    </location>
</feature>
<gene>
    <name evidence="2" type="ORF">AA0114_g2832</name>
</gene>
<feature type="region of interest" description="Disordered" evidence="1">
    <location>
        <begin position="371"/>
        <end position="411"/>
    </location>
</feature>
<feature type="compositionally biased region" description="Polar residues" evidence="1">
    <location>
        <begin position="372"/>
        <end position="381"/>
    </location>
</feature>
<evidence type="ECO:0000256" key="1">
    <source>
        <dbReference type="SAM" id="MobiDB-lite"/>
    </source>
</evidence>
<feature type="compositionally biased region" description="Basic and acidic residues" evidence="1">
    <location>
        <begin position="308"/>
        <end position="348"/>
    </location>
</feature>
<feature type="compositionally biased region" description="Basic and acidic residues" evidence="1">
    <location>
        <begin position="1"/>
        <end position="10"/>
    </location>
</feature>
<evidence type="ECO:0000313" key="3">
    <source>
        <dbReference type="Proteomes" id="UP000292402"/>
    </source>
</evidence>
<evidence type="ECO:0008006" key="4">
    <source>
        <dbReference type="Google" id="ProtNLM"/>
    </source>
</evidence>
<feature type="compositionally biased region" description="Basic and acidic residues" evidence="1">
    <location>
        <begin position="382"/>
        <end position="396"/>
    </location>
</feature>
<feature type="compositionally biased region" description="Basic and acidic residues" evidence="1">
    <location>
        <begin position="258"/>
        <end position="270"/>
    </location>
</feature>
<feature type="region of interest" description="Disordered" evidence="1">
    <location>
        <begin position="202"/>
        <end position="232"/>
    </location>
</feature>
<dbReference type="AlphaFoldDB" id="A0A4Q4MQD7"/>
<feature type="compositionally biased region" description="Polar residues" evidence="1">
    <location>
        <begin position="221"/>
        <end position="232"/>
    </location>
</feature>
<organism evidence="2 3">
    <name type="scientific">Alternaria tenuissima</name>
    <dbReference type="NCBI Taxonomy" id="119927"/>
    <lineage>
        <taxon>Eukaryota</taxon>
        <taxon>Fungi</taxon>
        <taxon>Dikarya</taxon>
        <taxon>Ascomycota</taxon>
        <taxon>Pezizomycotina</taxon>
        <taxon>Dothideomycetes</taxon>
        <taxon>Pleosporomycetidae</taxon>
        <taxon>Pleosporales</taxon>
        <taxon>Pleosporineae</taxon>
        <taxon>Pleosporaceae</taxon>
        <taxon>Alternaria</taxon>
        <taxon>Alternaria sect. Alternaria</taxon>
        <taxon>Alternaria alternata complex</taxon>
    </lineage>
</organism>
<protein>
    <recommendedName>
        <fullName evidence="4">SMP domain-containing protein</fullName>
    </recommendedName>
</protein>
<comment type="caution">
    <text evidence="2">The sequence shown here is derived from an EMBL/GenBank/DDBJ whole genome shotgun (WGS) entry which is preliminary data.</text>
</comment>
<proteinExistence type="predicted"/>
<evidence type="ECO:0000313" key="2">
    <source>
        <dbReference type="EMBL" id="RYN56751.1"/>
    </source>
</evidence>
<name>A0A4Q4MQD7_9PLEO</name>
<feature type="region of interest" description="Disordered" evidence="1">
    <location>
        <begin position="258"/>
        <end position="357"/>
    </location>
</feature>
<sequence>MSDILSEKTTSDVSSDATTSSQRFQDQLESVLKKLKTDPGSITADEARILTENVAKPDDRAVRIISAVESLAIANKDLHAAVDGSSEEATTEILRVAQSIVSSKFISLLHTHPTGLELNVETYTDNATELQKAIGHTNAPHPEVEAELQKEIAKIEHKIAQGTVTKNEADRLHSLEARAHGHTEKGGIAAAAQSVVAKRERQLSLSSGSGSVSSPIYGRSRANSRNFTSPQQQFCQERLNEFHHADMAIRPKTEAEIATKSGTDKPHSLEVRANGGTAKSDTSAMRGSVASSRRSRANSKSITSPGEQFRHTKDENRCDTEAFIRPKIEKGTVSHTDIDTLHSRDTRSLGHTGTRSLSATAQSFISRRAQESLGNVSNSSGTEHRKEHSQLDKDLQEGDEELDNSKSEAYKKHLVDTGHDCVNESDDLQLEDGEICPRCGYTN</sequence>
<feature type="compositionally biased region" description="Low complexity" evidence="1">
    <location>
        <begin position="11"/>
        <end position="21"/>
    </location>
</feature>
<dbReference type="EMBL" id="PDXA01000007">
    <property type="protein sequence ID" value="RYN56751.1"/>
    <property type="molecule type" value="Genomic_DNA"/>
</dbReference>
<reference evidence="3" key="1">
    <citation type="journal article" date="2019" name="bioRxiv">
        <title>Genomics, evolutionary history and diagnostics of the Alternaria alternata species group including apple and Asian pear pathotypes.</title>
        <authorList>
            <person name="Armitage A.D."/>
            <person name="Cockerton H.M."/>
            <person name="Sreenivasaprasad S."/>
            <person name="Woodhall J.W."/>
            <person name="Lane C.R."/>
            <person name="Harrison R.J."/>
            <person name="Clarkson J.P."/>
        </authorList>
    </citation>
    <scope>NUCLEOTIDE SEQUENCE [LARGE SCALE GENOMIC DNA]</scope>
    <source>
        <strain evidence="3">FERA 1082</strain>
    </source>
</reference>
<feature type="compositionally biased region" description="Low complexity" evidence="1">
    <location>
        <begin position="283"/>
        <end position="292"/>
    </location>
</feature>